<feature type="compositionally biased region" description="Basic and acidic residues" evidence="1">
    <location>
        <begin position="27"/>
        <end position="40"/>
    </location>
</feature>
<dbReference type="InterPro" id="IPR025548">
    <property type="entry name" value="YfkD"/>
</dbReference>
<feature type="compositionally biased region" description="Polar residues" evidence="1">
    <location>
        <begin position="49"/>
        <end position="60"/>
    </location>
</feature>
<evidence type="ECO:0000256" key="1">
    <source>
        <dbReference type="SAM" id="MobiDB-lite"/>
    </source>
</evidence>
<evidence type="ECO:0008006" key="5">
    <source>
        <dbReference type="Google" id="ProtNLM"/>
    </source>
</evidence>
<dbReference type="Pfam" id="PF14167">
    <property type="entry name" value="YfkD"/>
    <property type="match status" value="1"/>
</dbReference>
<keyword evidence="4" id="KW-1185">Reference proteome</keyword>
<feature type="chain" id="PRO_5045199303" description="YfkD-like protein" evidence="2">
    <location>
        <begin position="26"/>
        <end position="269"/>
    </location>
</feature>
<dbReference type="RefSeq" id="WP_229721302.1">
    <property type="nucleotide sequence ID" value="NZ_BMIN01000022.1"/>
</dbReference>
<keyword evidence="2" id="KW-0732">Signal</keyword>
<feature type="signal peptide" evidence="2">
    <location>
        <begin position="1"/>
        <end position="25"/>
    </location>
</feature>
<comment type="caution">
    <text evidence="3">The sequence shown here is derived from an EMBL/GenBank/DDBJ whole genome shotgun (WGS) entry which is preliminary data.</text>
</comment>
<evidence type="ECO:0000313" key="4">
    <source>
        <dbReference type="Proteomes" id="UP000642571"/>
    </source>
</evidence>
<sequence length="269" mass="30218">MKIDMKQFLALIVAIVLLVPGFVNAAEKKGPDESQDDKGKIPSHVLNISKDNTYPNSTQDQVTLEPSELTRELIEASEVKIENPQLIKMLNETNLKPSPVAIGYRGMIYMGHWPLQYESEETSINWQYQKINQNQLNNLGGNETQKLNYNQEAEKHIKGGLTAKIEKTEDIKKMMLLEAQENTDLPLSFHTVFGKGTKKDNSYGIPPKKIGTLSAFAPAVNEKGKVTFGEVYIELKGSKKYLVVKNVTKQGIGAWIPIQDHISFNFNIQ</sequence>
<protein>
    <recommendedName>
        <fullName evidence="5">YfkD-like protein</fullName>
    </recommendedName>
</protein>
<dbReference type="Proteomes" id="UP000642571">
    <property type="component" value="Unassembled WGS sequence"/>
</dbReference>
<gene>
    <name evidence="3" type="primary">yfkD</name>
    <name evidence="3" type="ORF">GCM10011389_37530</name>
</gene>
<feature type="region of interest" description="Disordered" evidence="1">
    <location>
        <begin position="27"/>
        <end position="60"/>
    </location>
</feature>
<accession>A0ABQ1QIF5</accession>
<evidence type="ECO:0000313" key="3">
    <source>
        <dbReference type="EMBL" id="GGD26531.1"/>
    </source>
</evidence>
<proteinExistence type="predicted"/>
<organism evidence="3 4">
    <name type="scientific">Pontibacillus salipaludis</name>
    <dbReference type="NCBI Taxonomy" id="1697394"/>
    <lineage>
        <taxon>Bacteria</taxon>
        <taxon>Bacillati</taxon>
        <taxon>Bacillota</taxon>
        <taxon>Bacilli</taxon>
        <taxon>Bacillales</taxon>
        <taxon>Bacillaceae</taxon>
        <taxon>Pontibacillus</taxon>
    </lineage>
</organism>
<evidence type="ECO:0000256" key="2">
    <source>
        <dbReference type="SAM" id="SignalP"/>
    </source>
</evidence>
<reference evidence="4" key="1">
    <citation type="journal article" date="2019" name="Int. J. Syst. Evol. Microbiol.">
        <title>The Global Catalogue of Microorganisms (GCM) 10K type strain sequencing project: providing services to taxonomists for standard genome sequencing and annotation.</title>
        <authorList>
            <consortium name="The Broad Institute Genomics Platform"/>
            <consortium name="The Broad Institute Genome Sequencing Center for Infectious Disease"/>
            <person name="Wu L."/>
            <person name="Ma J."/>
        </authorList>
    </citation>
    <scope>NUCLEOTIDE SEQUENCE [LARGE SCALE GENOMIC DNA]</scope>
    <source>
        <strain evidence="4">CGMCC 1.15353</strain>
    </source>
</reference>
<dbReference type="EMBL" id="BMIN01000022">
    <property type="protein sequence ID" value="GGD26531.1"/>
    <property type="molecule type" value="Genomic_DNA"/>
</dbReference>
<name>A0ABQ1QIF5_9BACI</name>